<proteinExistence type="predicted"/>
<organism evidence="1 2">
    <name type="scientific">Mycoplasmopsis edwardii</name>
    <dbReference type="NCBI Taxonomy" id="53558"/>
    <lineage>
        <taxon>Bacteria</taxon>
        <taxon>Bacillati</taxon>
        <taxon>Mycoplasmatota</taxon>
        <taxon>Mycoplasmoidales</taxon>
        <taxon>Metamycoplasmataceae</taxon>
        <taxon>Mycoplasmopsis</taxon>
    </lineage>
</organism>
<accession>A0A3B0PTK3</accession>
<name>A0A3B0PTK3_9BACT</name>
<evidence type="ECO:0000313" key="2">
    <source>
        <dbReference type="Proteomes" id="UP000257559"/>
    </source>
</evidence>
<evidence type="ECO:0000313" key="1">
    <source>
        <dbReference type="EMBL" id="SYV96784.1"/>
    </source>
</evidence>
<dbReference type="EMBL" id="LS991951">
    <property type="protein sequence ID" value="SYV96784.1"/>
    <property type="molecule type" value="Genomic_DNA"/>
</dbReference>
<feature type="non-terminal residue" evidence="1">
    <location>
        <position position="35"/>
    </location>
</feature>
<dbReference type="AlphaFoldDB" id="A0A3B0PTK3"/>
<dbReference type="Proteomes" id="UP000257559">
    <property type="component" value="Chromosome"/>
</dbReference>
<keyword evidence="2" id="KW-1185">Reference proteome</keyword>
<protein>
    <submittedName>
        <fullName evidence="1">Uncharacterized protein</fullName>
    </submittedName>
</protein>
<gene>
    <name evidence="1" type="ORF">NCTC10132_00118</name>
</gene>
<reference evidence="2" key="1">
    <citation type="submission" date="2018-06" db="EMBL/GenBank/DDBJ databases">
        <authorList>
            <consortium name="Pathogen Informatics"/>
        </authorList>
    </citation>
    <scope>NUCLEOTIDE SEQUENCE [LARGE SCALE GENOMIC DNA]</scope>
    <source>
        <strain evidence="2">NCTC10132</strain>
    </source>
</reference>
<sequence length="35" mass="4011">MKHKKLIPLFALSVAAVPLAVVSSFRDNDHHRIIW</sequence>
<dbReference type="KEGG" id="medw:NCTC10132_00118"/>